<proteinExistence type="predicted"/>
<dbReference type="PANTHER" id="PTHR11895">
    <property type="entry name" value="TRANSAMIDASE"/>
    <property type="match status" value="1"/>
</dbReference>
<name>A0A0G2FQR0_9PEZI</name>
<evidence type="ECO:0000259" key="1">
    <source>
        <dbReference type="Pfam" id="PF01425"/>
    </source>
</evidence>
<comment type="caution">
    <text evidence="2">The sequence shown here is derived from an EMBL/GenBank/DDBJ whole genome shotgun (WGS) entry which is preliminary data.</text>
</comment>
<dbReference type="InterPro" id="IPR036928">
    <property type="entry name" value="AS_sf"/>
</dbReference>
<gene>
    <name evidence="2" type="ORF">UCDDA912_g03457</name>
</gene>
<keyword evidence="3" id="KW-1185">Reference proteome</keyword>
<dbReference type="AlphaFoldDB" id="A0A0G2FQR0"/>
<protein>
    <submittedName>
        <fullName evidence="2">Putative glutamyl-trna amidotransferase subunit</fullName>
    </submittedName>
</protein>
<reference evidence="2 3" key="1">
    <citation type="submission" date="2015-05" db="EMBL/GenBank/DDBJ databases">
        <title>Distinctive expansion of gene families associated with plant cell wall degradation and secondary metabolism in the genomes of grapevine trunk pathogens.</title>
        <authorList>
            <person name="Lawrence D.P."/>
            <person name="Travadon R."/>
            <person name="Rolshausen P.E."/>
            <person name="Baumgartner K."/>
        </authorList>
    </citation>
    <scope>NUCLEOTIDE SEQUENCE [LARGE SCALE GENOMIC DNA]</scope>
    <source>
        <strain evidence="2">DA912</strain>
    </source>
</reference>
<keyword evidence="2" id="KW-0808">Transferase</keyword>
<organism evidence="2 3">
    <name type="scientific">Diaporthe ampelina</name>
    <dbReference type="NCBI Taxonomy" id="1214573"/>
    <lineage>
        <taxon>Eukaryota</taxon>
        <taxon>Fungi</taxon>
        <taxon>Dikarya</taxon>
        <taxon>Ascomycota</taxon>
        <taxon>Pezizomycotina</taxon>
        <taxon>Sordariomycetes</taxon>
        <taxon>Sordariomycetidae</taxon>
        <taxon>Diaporthales</taxon>
        <taxon>Diaporthaceae</taxon>
        <taxon>Diaporthe</taxon>
    </lineage>
</organism>
<dbReference type="InterPro" id="IPR023631">
    <property type="entry name" value="Amidase_dom"/>
</dbReference>
<sequence>MTGGTQPFHLSKDTPYPISSFDAPVVTRVLEAGATVTGTSTCENYCMSALSFSSATGPVDNPWLKGYARHKETKGGQAAADDGLGEGVDLAIGGDQGGIIRMPAAYSGTYGLKPTHGLVPYTGIASLHPMIDHCGPMAGSVRDAALLLTVLAGWDGLDPRMTPETPLRQNVRAYHEKLDDAVEARRANGCWTPTAAASGLRIGLIKEAWSAPQLSDEVAAVVKQAGQRFAALGGRVEEVSIPMHNMGAAIFTAVEGSEMADVFIHNKPADCLSWPTADLIPPTPDGQWFETMNRSAPTVVNTLIRGEFLTRNKETFPPAARGKAVTHVHELRAAYDAALAEYDVLITPCNPTVGMKHLSPDLSVTEKYMLALGNTWNTSPFNLTGHPGLSIPVGWGRTEDGQGRLPIGMQIVGRRWDEETLFLAAAAWEVGGLGLDS</sequence>
<dbReference type="STRING" id="1214573.A0A0G2FQR0"/>
<dbReference type="InterPro" id="IPR000120">
    <property type="entry name" value="Amidase"/>
</dbReference>
<dbReference type="Gene3D" id="3.90.1300.10">
    <property type="entry name" value="Amidase signature (AS) domain"/>
    <property type="match status" value="1"/>
</dbReference>
<dbReference type="SUPFAM" id="SSF75304">
    <property type="entry name" value="Amidase signature (AS) enzymes"/>
    <property type="match status" value="1"/>
</dbReference>
<dbReference type="OrthoDB" id="1879366at2759"/>
<dbReference type="PANTHER" id="PTHR11895:SF171">
    <property type="entry name" value="AMIDASE DOMAIN-CONTAINING PROTEIN"/>
    <property type="match status" value="1"/>
</dbReference>
<evidence type="ECO:0000313" key="2">
    <source>
        <dbReference type="EMBL" id="KKY36547.1"/>
    </source>
</evidence>
<reference evidence="2 3" key="2">
    <citation type="submission" date="2015-05" db="EMBL/GenBank/DDBJ databases">
        <authorList>
            <person name="Morales-Cruz A."/>
            <person name="Amrine K.C."/>
            <person name="Cantu D."/>
        </authorList>
    </citation>
    <scope>NUCLEOTIDE SEQUENCE [LARGE SCALE GENOMIC DNA]</scope>
    <source>
        <strain evidence="2">DA912</strain>
    </source>
</reference>
<feature type="domain" description="Amidase" evidence="1">
    <location>
        <begin position="18"/>
        <end position="421"/>
    </location>
</feature>
<dbReference type="Pfam" id="PF01425">
    <property type="entry name" value="Amidase"/>
    <property type="match status" value="1"/>
</dbReference>
<dbReference type="Proteomes" id="UP000034680">
    <property type="component" value="Unassembled WGS sequence"/>
</dbReference>
<dbReference type="EMBL" id="LCUC01000114">
    <property type="protein sequence ID" value="KKY36547.1"/>
    <property type="molecule type" value="Genomic_DNA"/>
</dbReference>
<evidence type="ECO:0000313" key="3">
    <source>
        <dbReference type="Proteomes" id="UP000034680"/>
    </source>
</evidence>
<accession>A0A0G2FQR0</accession>
<dbReference type="GO" id="GO:0016740">
    <property type="term" value="F:transferase activity"/>
    <property type="evidence" value="ECO:0007669"/>
    <property type="project" value="UniProtKB-KW"/>
</dbReference>